<dbReference type="EMBL" id="MNUK01000061">
    <property type="protein sequence ID" value="OIN90748.1"/>
    <property type="molecule type" value="Genomic_DNA"/>
</dbReference>
<organism evidence="1 2">
    <name type="scientific">Candidatus Collierbacteria bacterium CG1_02_44_10</name>
    <dbReference type="NCBI Taxonomy" id="1805087"/>
    <lineage>
        <taxon>Bacteria</taxon>
        <taxon>Candidatus Collieribacteriota</taxon>
    </lineage>
</organism>
<evidence type="ECO:0000313" key="1">
    <source>
        <dbReference type="EMBL" id="OIN90748.1"/>
    </source>
</evidence>
<proteinExistence type="predicted"/>
<accession>A0A1J4RWJ8</accession>
<gene>
    <name evidence="1" type="ORF">AUJ42_02705</name>
</gene>
<protein>
    <submittedName>
        <fullName evidence="1">Uncharacterized protein</fullName>
    </submittedName>
</protein>
<dbReference type="AlphaFoldDB" id="A0A1J4RWJ8"/>
<sequence>MALTKKDLSQLERIANTRDEKMMEKISKLMDERMMVFFEQVIARAIDGVVEDVRVDMSKMEERLTKKINIVENNTFRIEKKLDNVTDHHSERIDEHEKRIVSLEGRAVASL</sequence>
<reference evidence="1 2" key="1">
    <citation type="journal article" date="2016" name="Environ. Microbiol.">
        <title>Genomic resolution of a cold subsurface aquifer community provides metabolic insights for novel microbes adapted to high CO concentrations.</title>
        <authorList>
            <person name="Probst A.J."/>
            <person name="Castelle C.J."/>
            <person name="Singh A."/>
            <person name="Brown C.T."/>
            <person name="Anantharaman K."/>
            <person name="Sharon I."/>
            <person name="Hug L.A."/>
            <person name="Burstein D."/>
            <person name="Emerson J.B."/>
            <person name="Thomas B.C."/>
            <person name="Banfield J.F."/>
        </authorList>
    </citation>
    <scope>NUCLEOTIDE SEQUENCE [LARGE SCALE GENOMIC DNA]</scope>
    <source>
        <strain evidence="1">CG1_02_44_10</strain>
    </source>
</reference>
<evidence type="ECO:0000313" key="2">
    <source>
        <dbReference type="Proteomes" id="UP000182345"/>
    </source>
</evidence>
<comment type="caution">
    <text evidence="1">The sequence shown here is derived from an EMBL/GenBank/DDBJ whole genome shotgun (WGS) entry which is preliminary data.</text>
</comment>
<name>A0A1J4RWJ8_9BACT</name>
<dbReference type="Proteomes" id="UP000182345">
    <property type="component" value="Unassembled WGS sequence"/>
</dbReference>